<keyword evidence="2" id="KW-1185">Reference proteome</keyword>
<evidence type="ECO:0000313" key="1">
    <source>
        <dbReference type="EMBL" id="CAH3031071.1"/>
    </source>
</evidence>
<comment type="caution">
    <text evidence="1">The sequence shown here is derived from an EMBL/GenBank/DDBJ whole genome shotgun (WGS) entry which is preliminary data.</text>
</comment>
<proteinExistence type="predicted"/>
<dbReference type="Proteomes" id="UP001159428">
    <property type="component" value="Unassembled WGS sequence"/>
</dbReference>
<evidence type="ECO:0000313" key="2">
    <source>
        <dbReference type="Proteomes" id="UP001159428"/>
    </source>
</evidence>
<reference evidence="1 2" key="1">
    <citation type="submission" date="2022-05" db="EMBL/GenBank/DDBJ databases">
        <authorList>
            <consortium name="Genoscope - CEA"/>
            <person name="William W."/>
        </authorList>
    </citation>
    <scope>NUCLEOTIDE SEQUENCE [LARGE SCALE GENOMIC DNA]</scope>
</reference>
<gene>
    <name evidence="1" type="ORF">PMEA_00000849</name>
</gene>
<dbReference type="EMBL" id="CALNXJ010000001">
    <property type="protein sequence ID" value="CAH3031071.1"/>
    <property type="molecule type" value="Genomic_DNA"/>
</dbReference>
<dbReference type="AlphaFoldDB" id="A0AAU9VLS0"/>
<feature type="non-terminal residue" evidence="1">
    <location>
        <position position="1"/>
    </location>
</feature>
<name>A0AAU9VLS0_9CNID</name>
<sequence>DTEGLLVAAQDQAINTRNYQKVILWPAKCVCNMKRQWTILYLDVRYYLKQSTSLGTIMLLHISIEASVKIMMSKLQTNGTNMSQRLLCTIKTTTSPSYEHTGQY</sequence>
<accession>A0AAU9VLS0</accession>
<organism evidence="1 2">
    <name type="scientific">Pocillopora meandrina</name>
    <dbReference type="NCBI Taxonomy" id="46732"/>
    <lineage>
        <taxon>Eukaryota</taxon>
        <taxon>Metazoa</taxon>
        <taxon>Cnidaria</taxon>
        <taxon>Anthozoa</taxon>
        <taxon>Hexacorallia</taxon>
        <taxon>Scleractinia</taxon>
        <taxon>Astrocoeniina</taxon>
        <taxon>Pocilloporidae</taxon>
        <taxon>Pocillopora</taxon>
    </lineage>
</organism>
<protein>
    <submittedName>
        <fullName evidence="1">Uncharacterized protein</fullName>
    </submittedName>
</protein>